<evidence type="ECO:0000256" key="8">
    <source>
        <dbReference type="SAM" id="MobiDB-lite"/>
    </source>
</evidence>
<comment type="caution">
    <text evidence="9">The sequence shown here is derived from an EMBL/GenBank/DDBJ whole genome shotgun (WGS) entry which is preliminary data.</text>
</comment>
<dbReference type="GO" id="GO:0005254">
    <property type="term" value="F:chloride channel activity"/>
    <property type="evidence" value="ECO:0007669"/>
    <property type="project" value="InterPro"/>
</dbReference>
<evidence type="ECO:0000256" key="6">
    <source>
        <dbReference type="ARBA" id="ARBA00023065"/>
    </source>
</evidence>
<dbReference type="InterPro" id="IPR044669">
    <property type="entry name" value="YneE/VCCN1/2-like"/>
</dbReference>
<keyword evidence="6" id="KW-0406">Ion transport</keyword>
<keyword evidence="4" id="KW-0812">Transmembrane</keyword>
<dbReference type="GO" id="GO:0005886">
    <property type="term" value="C:plasma membrane"/>
    <property type="evidence" value="ECO:0007669"/>
    <property type="project" value="UniProtKB-SubCell"/>
</dbReference>
<evidence type="ECO:0000256" key="2">
    <source>
        <dbReference type="ARBA" id="ARBA00022448"/>
    </source>
</evidence>
<evidence type="ECO:0000256" key="1">
    <source>
        <dbReference type="ARBA" id="ARBA00004651"/>
    </source>
</evidence>
<dbReference type="Proteomes" id="UP000612055">
    <property type="component" value="Unassembled WGS sequence"/>
</dbReference>
<evidence type="ECO:0000313" key="10">
    <source>
        <dbReference type="Proteomes" id="UP000612055"/>
    </source>
</evidence>
<keyword evidence="2" id="KW-0813">Transport</keyword>
<keyword evidence="3" id="KW-1003">Cell membrane</keyword>
<evidence type="ECO:0000256" key="5">
    <source>
        <dbReference type="ARBA" id="ARBA00022989"/>
    </source>
</evidence>
<dbReference type="AlphaFoldDB" id="A0A835Y6P3"/>
<dbReference type="OrthoDB" id="1368at2759"/>
<reference evidence="9" key="1">
    <citation type="journal article" date="2020" name="bioRxiv">
        <title>Comparative genomics of Chlamydomonas.</title>
        <authorList>
            <person name="Craig R.J."/>
            <person name="Hasan A.R."/>
            <person name="Ness R.W."/>
            <person name="Keightley P.D."/>
        </authorList>
    </citation>
    <scope>NUCLEOTIDE SEQUENCE</scope>
    <source>
        <strain evidence="9">CCAP 11/70</strain>
    </source>
</reference>
<evidence type="ECO:0000256" key="3">
    <source>
        <dbReference type="ARBA" id="ARBA00022475"/>
    </source>
</evidence>
<keyword evidence="10" id="KW-1185">Reference proteome</keyword>
<dbReference type="PANTHER" id="PTHR33281">
    <property type="entry name" value="UPF0187 PROTEIN YNEE"/>
    <property type="match status" value="1"/>
</dbReference>
<feature type="region of interest" description="Disordered" evidence="8">
    <location>
        <begin position="402"/>
        <end position="447"/>
    </location>
</feature>
<dbReference type="EMBL" id="JAEHOE010000020">
    <property type="protein sequence ID" value="KAG2496139.1"/>
    <property type="molecule type" value="Genomic_DNA"/>
</dbReference>
<evidence type="ECO:0000313" key="9">
    <source>
        <dbReference type="EMBL" id="KAG2496139.1"/>
    </source>
</evidence>
<sequence>MVSIFRSDTFRNLQGPLSLISLVASLVVLYREAVSWEAIPDLLEGFTFTDAPFQLTSFALSLLLVFRTDASYARWCTAQDAWGDLRTAAGDLMRKAAAWVDDTAHLRRLVRWTSAFSRCLMVELRYDLGSTAMEEAMRGELKGIMRPHELEQLMGAGPYYHQFAQSVLTALVETAQLSESREGALLSDLERLNRAAGECEKVLRFPIPLTYTRHTSRFMLIYLTALPLALYDACNIWVIPVTATIAYLLLGIEDIGVQIEEPFSILPLPEICQDLHITAQRTMAQRAAVRCLADPDQCSRFDPDEERGSSELEELNDRATEAAAAAAAAAATAAQAAAVAAATAAALEAARQTMDCDGAAVTAAAAAASSTAATAATNGRHRAGDAIAVGAKMNPLAFPQGDPYGSGSGPVAAVPEPNGNGNGRANVPSGPGVLVGSSAASTRQAHR</sequence>
<keyword evidence="5" id="KW-1133">Transmembrane helix</keyword>
<evidence type="ECO:0000256" key="7">
    <source>
        <dbReference type="ARBA" id="ARBA00023136"/>
    </source>
</evidence>
<dbReference type="PANTHER" id="PTHR33281:SF19">
    <property type="entry name" value="VOLTAGE-DEPENDENT ANION CHANNEL-FORMING PROTEIN YNEE"/>
    <property type="match status" value="1"/>
</dbReference>
<proteinExistence type="predicted"/>
<keyword evidence="7" id="KW-0472">Membrane</keyword>
<evidence type="ECO:0000256" key="4">
    <source>
        <dbReference type="ARBA" id="ARBA00022692"/>
    </source>
</evidence>
<organism evidence="9 10">
    <name type="scientific">Edaphochlamys debaryana</name>
    <dbReference type="NCBI Taxonomy" id="47281"/>
    <lineage>
        <taxon>Eukaryota</taxon>
        <taxon>Viridiplantae</taxon>
        <taxon>Chlorophyta</taxon>
        <taxon>core chlorophytes</taxon>
        <taxon>Chlorophyceae</taxon>
        <taxon>CS clade</taxon>
        <taxon>Chlamydomonadales</taxon>
        <taxon>Chlamydomonadales incertae sedis</taxon>
        <taxon>Edaphochlamys</taxon>
    </lineage>
</organism>
<accession>A0A835Y6P3</accession>
<feature type="compositionally biased region" description="Polar residues" evidence="8">
    <location>
        <begin position="438"/>
        <end position="447"/>
    </location>
</feature>
<comment type="subcellular location">
    <subcellularLocation>
        <location evidence="1">Cell membrane</location>
        <topology evidence="1">Multi-pass membrane protein</topology>
    </subcellularLocation>
</comment>
<name>A0A835Y6P3_9CHLO</name>
<protein>
    <submittedName>
        <fullName evidence="9">Uncharacterized protein</fullName>
    </submittedName>
</protein>
<dbReference type="Pfam" id="PF25539">
    <property type="entry name" value="Bestrophin_2"/>
    <property type="match status" value="1"/>
</dbReference>
<gene>
    <name evidence="9" type="ORF">HYH03_005741</name>
</gene>